<evidence type="ECO:0000256" key="10">
    <source>
        <dbReference type="ARBA" id="ARBA00022989"/>
    </source>
</evidence>
<reference evidence="20 21" key="1">
    <citation type="journal article" date="2016" name="Nat. Commun.">
        <title>Thousands of microbial genomes shed light on interconnected biogeochemical processes in an aquifer system.</title>
        <authorList>
            <person name="Anantharaman K."/>
            <person name="Brown C.T."/>
            <person name="Hug L.A."/>
            <person name="Sharon I."/>
            <person name="Castelle C.J."/>
            <person name="Probst A.J."/>
            <person name="Thomas B.C."/>
            <person name="Singh A."/>
            <person name="Wilkins M.J."/>
            <person name="Karaoz U."/>
            <person name="Brodie E.L."/>
            <person name="Williams K.H."/>
            <person name="Hubbard S.S."/>
            <person name="Banfield J.F."/>
        </authorList>
    </citation>
    <scope>NUCLEOTIDE SEQUENCE [LARGE SCALE GENOMIC DNA]</scope>
</reference>
<dbReference type="GO" id="GO:0016301">
    <property type="term" value="F:kinase activity"/>
    <property type="evidence" value="ECO:0007669"/>
    <property type="project" value="UniProtKB-KW"/>
</dbReference>
<keyword evidence="7 17" id="KW-0547">Nucleotide-binding</keyword>
<comment type="similarity">
    <text evidence="2">Belongs to the bacterial diacylglycerol kinase family.</text>
</comment>
<feature type="binding site" evidence="18">
    <location>
        <position position="72"/>
    </location>
    <ligand>
        <name>a divalent metal cation</name>
        <dbReference type="ChEBI" id="CHEBI:60240"/>
    </ligand>
</feature>
<keyword evidence="9 17" id="KW-0067">ATP-binding</keyword>
<comment type="caution">
    <text evidence="20">The sequence shown here is derived from an EMBL/GenBank/DDBJ whole genome shotgun (WGS) entry which is preliminary data.</text>
</comment>
<dbReference type="CDD" id="cd14265">
    <property type="entry name" value="UDPK_IM_like"/>
    <property type="match status" value="1"/>
</dbReference>
<dbReference type="InterPro" id="IPR033717">
    <property type="entry name" value="UDPK"/>
</dbReference>
<comment type="subcellular location">
    <subcellularLocation>
        <location evidence="1">Cell membrane</location>
        <topology evidence="1">Multi-pass membrane protein</topology>
    </subcellularLocation>
</comment>
<keyword evidence="3" id="KW-1003">Cell membrane</keyword>
<dbReference type="EMBL" id="MEYN01000007">
    <property type="protein sequence ID" value="OGD31038.1"/>
    <property type="molecule type" value="Genomic_DNA"/>
</dbReference>
<evidence type="ECO:0000313" key="21">
    <source>
        <dbReference type="Proteomes" id="UP000179184"/>
    </source>
</evidence>
<organism evidence="20 21">
    <name type="scientific">Candidatus Azambacteria bacterium RIFCSPHIGHO2_02_46_12</name>
    <dbReference type="NCBI Taxonomy" id="1797295"/>
    <lineage>
        <taxon>Bacteria</taxon>
        <taxon>Candidatus Azamiibacteriota</taxon>
    </lineage>
</organism>
<keyword evidence="12 19" id="KW-0472">Membrane</keyword>
<keyword evidence="6 19" id="KW-0812">Transmembrane</keyword>
<comment type="cofactor">
    <cofactor evidence="18">
        <name>Mg(2+)</name>
        <dbReference type="ChEBI" id="CHEBI:18420"/>
    </cofactor>
    <text evidence="18">Mn(2+), Zn(2+), Cd(2+) and Co(2+) support activity to lesser extents.</text>
</comment>
<evidence type="ECO:0000256" key="4">
    <source>
        <dbReference type="ARBA" id="ARBA00022516"/>
    </source>
</evidence>
<dbReference type="AlphaFoldDB" id="A0A1F5BKD0"/>
<evidence type="ECO:0000256" key="5">
    <source>
        <dbReference type="ARBA" id="ARBA00022679"/>
    </source>
</evidence>
<dbReference type="PANTHER" id="PTHR34299">
    <property type="entry name" value="DIACYLGLYCEROL KINASE"/>
    <property type="match status" value="1"/>
</dbReference>
<dbReference type="Gene3D" id="1.10.287.3610">
    <property type="match status" value="1"/>
</dbReference>
<evidence type="ECO:0000256" key="7">
    <source>
        <dbReference type="ARBA" id="ARBA00022741"/>
    </source>
</evidence>
<keyword evidence="4" id="KW-0444">Lipid biosynthesis</keyword>
<feature type="binding site" evidence="17">
    <location>
        <begin position="81"/>
        <end position="83"/>
    </location>
    <ligand>
        <name>ATP</name>
        <dbReference type="ChEBI" id="CHEBI:30616"/>
    </ligand>
</feature>
<evidence type="ECO:0000256" key="2">
    <source>
        <dbReference type="ARBA" id="ARBA00005967"/>
    </source>
</evidence>
<keyword evidence="18" id="KW-0460">Magnesium</keyword>
<keyword evidence="10 19" id="KW-1133">Transmembrane helix</keyword>
<evidence type="ECO:0000256" key="14">
    <source>
        <dbReference type="ARBA" id="ARBA00023264"/>
    </source>
</evidence>
<feature type="binding site" evidence="17">
    <location>
        <position position="72"/>
    </location>
    <ligand>
        <name>ATP</name>
        <dbReference type="ChEBI" id="CHEBI:30616"/>
    </ligand>
</feature>
<feature type="binding site" evidence="16">
    <location>
        <position position="65"/>
    </location>
    <ligand>
        <name>substrate</name>
    </ligand>
</feature>
<evidence type="ECO:0000256" key="8">
    <source>
        <dbReference type="ARBA" id="ARBA00022777"/>
    </source>
</evidence>
<evidence type="ECO:0000256" key="19">
    <source>
        <dbReference type="SAM" id="Phobius"/>
    </source>
</evidence>
<evidence type="ECO:0000256" key="18">
    <source>
        <dbReference type="PIRSR" id="PIRSR600829-4"/>
    </source>
</evidence>
<protein>
    <recommendedName>
        <fullName evidence="22">Diacylglycerol kinase</fullName>
    </recommendedName>
</protein>
<dbReference type="GO" id="GO:0005886">
    <property type="term" value="C:plasma membrane"/>
    <property type="evidence" value="ECO:0007669"/>
    <property type="project" value="UniProtKB-SubCell"/>
</dbReference>
<dbReference type="Proteomes" id="UP000179184">
    <property type="component" value="Unassembled WGS sequence"/>
</dbReference>
<feature type="transmembrane region" description="Helical" evidence="19">
    <location>
        <begin position="27"/>
        <end position="44"/>
    </location>
</feature>
<evidence type="ECO:0000256" key="15">
    <source>
        <dbReference type="PIRSR" id="PIRSR600829-1"/>
    </source>
</evidence>
<evidence type="ECO:0000256" key="1">
    <source>
        <dbReference type="ARBA" id="ARBA00004651"/>
    </source>
</evidence>
<feature type="transmembrane region" description="Helical" evidence="19">
    <location>
        <begin position="51"/>
        <end position="71"/>
    </location>
</feature>
<dbReference type="InterPro" id="IPR036945">
    <property type="entry name" value="DAGK_sf"/>
</dbReference>
<evidence type="ECO:0000256" key="17">
    <source>
        <dbReference type="PIRSR" id="PIRSR600829-3"/>
    </source>
</evidence>
<sequence>MFDLKKLILSFGHAVNGVKAALDDQSFRIQVIIGAVVFALAFYFRLQKFEFLILILTVISVLTLEMINTSIERILDLLHPEKHPEIKIIKDISAAAVLLAALGALVIGLKIFIPYVF</sequence>
<name>A0A1F5BKD0_9BACT</name>
<evidence type="ECO:0008006" key="22">
    <source>
        <dbReference type="Google" id="ProtNLM"/>
    </source>
</evidence>
<evidence type="ECO:0000313" key="20">
    <source>
        <dbReference type="EMBL" id="OGD31038.1"/>
    </source>
</evidence>
<feature type="active site" description="Proton acceptor" evidence="15">
    <location>
        <position position="65"/>
    </location>
</feature>
<evidence type="ECO:0000256" key="12">
    <source>
        <dbReference type="ARBA" id="ARBA00023136"/>
    </source>
</evidence>
<gene>
    <name evidence="20" type="ORF">A2W60_01115</name>
</gene>
<keyword evidence="14" id="KW-1208">Phospholipid metabolism</keyword>
<keyword evidence="11" id="KW-0443">Lipid metabolism</keyword>
<keyword evidence="13" id="KW-0594">Phospholipid biosynthesis</keyword>
<evidence type="ECO:0000256" key="11">
    <source>
        <dbReference type="ARBA" id="ARBA00023098"/>
    </source>
</evidence>
<evidence type="ECO:0000256" key="13">
    <source>
        <dbReference type="ARBA" id="ARBA00023209"/>
    </source>
</evidence>
<accession>A0A1F5BKD0</accession>
<dbReference type="GO" id="GO:0046872">
    <property type="term" value="F:metal ion binding"/>
    <property type="evidence" value="ECO:0007669"/>
    <property type="project" value="UniProtKB-KW"/>
</dbReference>
<evidence type="ECO:0000256" key="16">
    <source>
        <dbReference type="PIRSR" id="PIRSR600829-2"/>
    </source>
</evidence>
<keyword evidence="5" id="KW-0808">Transferase</keyword>
<evidence type="ECO:0000256" key="6">
    <source>
        <dbReference type="ARBA" id="ARBA00022692"/>
    </source>
</evidence>
<evidence type="ECO:0000256" key="9">
    <source>
        <dbReference type="ARBA" id="ARBA00022840"/>
    </source>
</evidence>
<dbReference type="PANTHER" id="PTHR34299:SF1">
    <property type="entry name" value="DIACYLGLYCEROL KINASE"/>
    <property type="match status" value="1"/>
</dbReference>
<feature type="transmembrane region" description="Helical" evidence="19">
    <location>
        <begin position="91"/>
        <end position="113"/>
    </location>
</feature>
<keyword evidence="18" id="KW-0479">Metal-binding</keyword>
<feature type="binding site" evidence="17">
    <location>
        <begin position="90"/>
        <end position="91"/>
    </location>
    <ligand>
        <name>ATP</name>
        <dbReference type="ChEBI" id="CHEBI:30616"/>
    </ligand>
</feature>
<dbReference type="GO" id="GO:0008654">
    <property type="term" value="P:phospholipid biosynthetic process"/>
    <property type="evidence" value="ECO:0007669"/>
    <property type="project" value="UniProtKB-KW"/>
</dbReference>
<evidence type="ECO:0000256" key="3">
    <source>
        <dbReference type="ARBA" id="ARBA00022475"/>
    </source>
</evidence>
<dbReference type="InterPro" id="IPR000829">
    <property type="entry name" value="DAGK"/>
</dbReference>
<keyword evidence="8" id="KW-0418">Kinase</keyword>
<dbReference type="GO" id="GO:0005524">
    <property type="term" value="F:ATP binding"/>
    <property type="evidence" value="ECO:0007669"/>
    <property type="project" value="UniProtKB-KW"/>
</dbReference>
<proteinExistence type="inferred from homology"/>
<dbReference type="Pfam" id="PF01219">
    <property type="entry name" value="DAGK_prokar"/>
    <property type="match status" value="1"/>
</dbReference>